<feature type="region of interest" description="Disordered" evidence="2">
    <location>
        <begin position="1"/>
        <end position="72"/>
    </location>
</feature>
<protein>
    <submittedName>
        <fullName evidence="4">Uncharacterized protein LOC106165765</fullName>
    </submittedName>
</protein>
<evidence type="ECO:0000313" key="3">
    <source>
        <dbReference type="Proteomes" id="UP000085678"/>
    </source>
</evidence>
<dbReference type="InterPro" id="IPR032466">
    <property type="entry name" value="Metal_Hydrolase"/>
</dbReference>
<dbReference type="GeneID" id="106165765"/>
<evidence type="ECO:0000313" key="4">
    <source>
        <dbReference type="RefSeq" id="XP_013399575.1"/>
    </source>
</evidence>
<dbReference type="OrthoDB" id="6108553at2759"/>
<dbReference type="RefSeq" id="XP_013399575.1">
    <property type="nucleotide sequence ID" value="XM_013544121.1"/>
</dbReference>
<proteinExistence type="inferred from homology"/>
<dbReference type="PANTHER" id="PTHR46363:SF1">
    <property type="entry name" value="DEOXYRIBONUCLEASE TATDN2-RELATED"/>
    <property type="match status" value="1"/>
</dbReference>
<dbReference type="KEGG" id="lak:106165765"/>
<accession>A0A1S3IMW4</accession>
<dbReference type="InParanoid" id="A0A1S3IMW4"/>
<organism evidence="3 4">
    <name type="scientific">Lingula anatina</name>
    <name type="common">Brachiopod</name>
    <name type="synonym">Lingula unguis</name>
    <dbReference type="NCBI Taxonomy" id="7574"/>
    <lineage>
        <taxon>Eukaryota</taxon>
        <taxon>Metazoa</taxon>
        <taxon>Spiralia</taxon>
        <taxon>Lophotrochozoa</taxon>
        <taxon>Brachiopoda</taxon>
        <taxon>Linguliformea</taxon>
        <taxon>Lingulata</taxon>
        <taxon>Lingulida</taxon>
        <taxon>Linguloidea</taxon>
        <taxon>Lingulidae</taxon>
        <taxon>Lingula</taxon>
    </lineage>
</organism>
<keyword evidence="3" id="KW-1185">Reference proteome</keyword>
<dbReference type="InterPro" id="IPR001130">
    <property type="entry name" value="TatD-like"/>
</dbReference>
<dbReference type="PANTHER" id="PTHR46363">
    <property type="entry name" value="DEOXYRIBONUCLEASE TATDN2-RELATED"/>
    <property type="match status" value="1"/>
</dbReference>
<evidence type="ECO:0000256" key="2">
    <source>
        <dbReference type="SAM" id="MobiDB-lite"/>
    </source>
</evidence>
<gene>
    <name evidence="4" type="primary">LOC106165765</name>
</gene>
<dbReference type="AlphaFoldDB" id="A0A1S3IMW4"/>
<feature type="compositionally biased region" description="Basic and acidic residues" evidence="2">
    <location>
        <begin position="32"/>
        <end position="51"/>
    </location>
</feature>
<dbReference type="Pfam" id="PF01026">
    <property type="entry name" value="TatD_DNase"/>
    <property type="match status" value="1"/>
</dbReference>
<feature type="compositionally biased region" description="Basic residues" evidence="2">
    <location>
        <begin position="1"/>
        <end position="22"/>
    </location>
</feature>
<dbReference type="Gene3D" id="3.20.20.140">
    <property type="entry name" value="Metal-dependent hydrolases"/>
    <property type="match status" value="1"/>
</dbReference>
<sequence>MGGSKRKGKKRAPWWRRGKKPGKGLVAAKSGVDGHVESAELSHPTTREPKRSSQTPSGVVGPDPKRARKDHSEMQCVVPGCGVKFNEQMLRQHSLGLHVPSIFDERANPEPNILGVMVKALEMLTFFIFGFKKELDTLYQFISALPDKLNLAHGTFSSIQITAMENFCKFLNKPVPVRFTLYPANSVGVLVDWRVLTQLSASITEQQRSLWIQGFTRPETCLEAGEQSKSGRQAFDSHYHLDRTLAAFGLPYSGKLEGLKGLLPVCSGKEVELVGTVAIYCDPKTYPTKGYLSTLSGIEYVAIGFHPRLAGKLSQGNLDQAIKAFSELVKMPLVTAFGEVGFDHTEAMSKWQDQVELLHRLLPFLEARHVLVVHCRGVRGDSGDCEFAIRSLLFHLKLCGVPQSQRIHFHCFTGTKALLEIWGRQQPNTFFGFTRVAATFNKHQLAALRAVPDSKLLLESDAPYFARKKGGHSTPFILYETAEILAGHRGVDVSHILKITTQNGTSLYKRE</sequence>
<name>A0A1S3IMW4_LINAN</name>
<dbReference type="SUPFAM" id="SSF51556">
    <property type="entry name" value="Metallo-dependent hydrolases"/>
    <property type="match status" value="1"/>
</dbReference>
<comment type="similarity">
    <text evidence="1">Belongs to the metallo-dependent hydrolases superfamily. TatD-type hydrolase family.</text>
</comment>
<reference evidence="4" key="1">
    <citation type="submission" date="2025-08" db="UniProtKB">
        <authorList>
            <consortium name="RefSeq"/>
        </authorList>
    </citation>
    <scope>IDENTIFICATION</scope>
    <source>
        <tissue evidence="4">Gonads</tissue>
    </source>
</reference>
<dbReference type="GO" id="GO:0016788">
    <property type="term" value="F:hydrolase activity, acting on ester bonds"/>
    <property type="evidence" value="ECO:0007669"/>
    <property type="project" value="InterPro"/>
</dbReference>
<evidence type="ECO:0000256" key="1">
    <source>
        <dbReference type="ARBA" id="ARBA00009275"/>
    </source>
</evidence>
<dbReference type="Proteomes" id="UP000085678">
    <property type="component" value="Unplaced"/>
</dbReference>